<dbReference type="PANTHER" id="PTHR31170:SF20">
    <property type="entry name" value="DUF247 DOMAIN PROTEIN"/>
    <property type="match status" value="1"/>
</dbReference>
<dbReference type="EMBL" id="LXQA010078614">
    <property type="protein sequence ID" value="MCI11038.1"/>
    <property type="molecule type" value="Genomic_DNA"/>
</dbReference>
<dbReference type="PANTHER" id="PTHR31170">
    <property type="entry name" value="BNAC04G53230D PROTEIN"/>
    <property type="match status" value="1"/>
</dbReference>
<reference evidence="1 2" key="1">
    <citation type="journal article" date="2018" name="Front. Plant Sci.">
        <title>Red Clover (Trifolium pratense) and Zigzag Clover (T. medium) - A Picture of Genomic Similarities and Differences.</title>
        <authorList>
            <person name="Dluhosova J."/>
            <person name="Istvanek J."/>
            <person name="Nedelnik J."/>
            <person name="Repkova J."/>
        </authorList>
    </citation>
    <scope>NUCLEOTIDE SEQUENCE [LARGE SCALE GENOMIC DNA]</scope>
    <source>
        <strain evidence="2">cv. 10/8</strain>
        <tissue evidence="1">Leaf</tissue>
    </source>
</reference>
<dbReference type="AlphaFoldDB" id="A0A392PG27"/>
<feature type="non-terminal residue" evidence="1">
    <location>
        <position position="153"/>
    </location>
</feature>
<accession>A0A392PG27</accession>
<evidence type="ECO:0000313" key="2">
    <source>
        <dbReference type="Proteomes" id="UP000265520"/>
    </source>
</evidence>
<name>A0A392PG27_9FABA</name>
<dbReference type="Pfam" id="PF03140">
    <property type="entry name" value="DUF247"/>
    <property type="match status" value="1"/>
</dbReference>
<dbReference type="InterPro" id="IPR004158">
    <property type="entry name" value="DUF247_pln"/>
</dbReference>
<dbReference type="Proteomes" id="UP000265520">
    <property type="component" value="Unassembled WGS sequence"/>
</dbReference>
<proteinExistence type="predicted"/>
<sequence length="153" mass="17716">MEEHKWHYMRELLNRQGTIPEQNRTLELRLLRECGKGILKLAMLENQIPFLVLKKLYRKVFPDASEIKNDNRVAIIVRKAFGYPLVDSPGGAHILHLMHLSTVEQIQQHEGIKAKQQLMRCATKLRASGITIRAKSNSTNQNQHELADMFDFD</sequence>
<comment type="caution">
    <text evidence="1">The sequence shown here is derived from an EMBL/GenBank/DDBJ whole genome shotgun (WGS) entry which is preliminary data.</text>
</comment>
<protein>
    <submittedName>
        <fullName evidence="1">DUF247 domain protein</fullName>
    </submittedName>
</protein>
<organism evidence="1 2">
    <name type="scientific">Trifolium medium</name>
    <dbReference type="NCBI Taxonomy" id="97028"/>
    <lineage>
        <taxon>Eukaryota</taxon>
        <taxon>Viridiplantae</taxon>
        <taxon>Streptophyta</taxon>
        <taxon>Embryophyta</taxon>
        <taxon>Tracheophyta</taxon>
        <taxon>Spermatophyta</taxon>
        <taxon>Magnoliopsida</taxon>
        <taxon>eudicotyledons</taxon>
        <taxon>Gunneridae</taxon>
        <taxon>Pentapetalae</taxon>
        <taxon>rosids</taxon>
        <taxon>fabids</taxon>
        <taxon>Fabales</taxon>
        <taxon>Fabaceae</taxon>
        <taxon>Papilionoideae</taxon>
        <taxon>50 kb inversion clade</taxon>
        <taxon>NPAAA clade</taxon>
        <taxon>Hologalegina</taxon>
        <taxon>IRL clade</taxon>
        <taxon>Trifolieae</taxon>
        <taxon>Trifolium</taxon>
    </lineage>
</organism>
<evidence type="ECO:0000313" key="1">
    <source>
        <dbReference type="EMBL" id="MCI11038.1"/>
    </source>
</evidence>
<keyword evidence="2" id="KW-1185">Reference proteome</keyword>